<feature type="domain" description="C5a peptidase/Subtilisin-like protease SBT2-like Fn3-like" evidence="14">
    <location>
        <begin position="615"/>
        <end position="731"/>
    </location>
</feature>
<evidence type="ECO:0000256" key="3">
    <source>
        <dbReference type="ARBA" id="ARBA00022525"/>
    </source>
</evidence>
<evidence type="ECO:0000256" key="9">
    <source>
        <dbReference type="PROSITE-ProRule" id="PRU01240"/>
    </source>
</evidence>
<dbReference type="AlphaFoldDB" id="A0A9P7QGH3"/>
<dbReference type="InterPro" id="IPR023827">
    <property type="entry name" value="Peptidase_S8_Asp-AS"/>
</dbReference>
<dbReference type="PROSITE" id="PS00138">
    <property type="entry name" value="SUBTILASE_SER"/>
    <property type="match status" value="1"/>
</dbReference>
<dbReference type="InterPro" id="IPR015500">
    <property type="entry name" value="Peptidase_S8_subtilisin-rel"/>
</dbReference>
<evidence type="ECO:0000256" key="5">
    <source>
        <dbReference type="ARBA" id="ARBA00022729"/>
    </source>
</evidence>
<dbReference type="InterPro" id="IPR000209">
    <property type="entry name" value="Peptidase_S8/S53_dom"/>
</dbReference>
<keyword evidence="2" id="KW-0134">Cell wall</keyword>
<dbReference type="InterPro" id="IPR022398">
    <property type="entry name" value="Peptidase_S8_His-AS"/>
</dbReference>
<protein>
    <recommendedName>
        <fullName evidence="17">Subtilisin-like serine protease</fullName>
    </recommendedName>
</protein>
<evidence type="ECO:0000256" key="11">
    <source>
        <dbReference type="SAM" id="SignalP"/>
    </source>
</evidence>
<feature type="active site" description="Charge relay system" evidence="8 9">
    <location>
        <position position="163"/>
    </location>
</feature>
<dbReference type="Pfam" id="PF06280">
    <property type="entry name" value="fn3_5"/>
    <property type="match status" value="1"/>
</dbReference>
<dbReference type="Pfam" id="PF02225">
    <property type="entry name" value="PA"/>
    <property type="match status" value="1"/>
</dbReference>
<comment type="caution">
    <text evidence="15">The sequence shown here is derived from an EMBL/GenBank/DDBJ whole genome shotgun (WGS) entry which is preliminary data.</text>
</comment>
<gene>
    <name evidence="15" type="ORF">E4U09_002072</name>
</gene>
<evidence type="ECO:0000256" key="2">
    <source>
        <dbReference type="ARBA" id="ARBA00022512"/>
    </source>
</evidence>
<proteinExistence type="inferred from homology"/>
<name>A0A9P7QGH3_9HYPO</name>
<evidence type="ECO:0000256" key="6">
    <source>
        <dbReference type="ARBA" id="ARBA00022801"/>
    </source>
</evidence>
<dbReference type="GO" id="GO:0016020">
    <property type="term" value="C:membrane"/>
    <property type="evidence" value="ECO:0007669"/>
    <property type="project" value="InterPro"/>
</dbReference>
<evidence type="ECO:0000256" key="8">
    <source>
        <dbReference type="PIRSR" id="PIRSR615500-1"/>
    </source>
</evidence>
<dbReference type="CDD" id="cd07489">
    <property type="entry name" value="Peptidases_S8_5"/>
    <property type="match status" value="1"/>
</dbReference>
<dbReference type="SUPFAM" id="SSF52743">
    <property type="entry name" value="Subtilisin-like"/>
    <property type="match status" value="1"/>
</dbReference>
<evidence type="ECO:0000259" key="13">
    <source>
        <dbReference type="Pfam" id="PF02225"/>
    </source>
</evidence>
<evidence type="ECO:0000256" key="1">
    <source>
        <dbReference type="ARBA" id="ARBA00011073"/>
    </source>
</evidence>
<dbReference type="PROSITE" id="PS00136">
    <property type="entry name" value="SUBTILASE_ASP"/>
    <property type="match status" value="1"/>
</dbReference>
<dbReference type="GO" id="GO:0006508">
    <property type="term" value="P:proteolysis"/>
    <property type="evidence" value="ECO:0007669"/>
    <property type="project" value="UniProtKB-KW"/>
</dbReference>
<dbReference type="InterPro" id="IPR023828">
    <property type="entry name" value="Peptidase_S8_Ser-AS"/>
</dbReference>
<dbReference type="Pfam" id="PF00082">
    <property type="entry name" value="Peptidase_S8"/>
    <property type="match status" value="1"/>
</dbReference>
<dbReference type="PANTHER" id="PTHR43806">
    <property type="entry name" value="PEPTIDASE S8"/>
    <property type="match status" value="1"/>
</dbReference>
<dbReference type="InterPro" id="IPR036852">
    <property type="entry name" value="Peptidase_S8/S53_dom_sf"/>
</dbReference>
<evidence type="ECO:0000313" key="15">
    <source>
        <dbReference type="EMBL" id="KAG6295627.1"/>
    </source>
</evidence>
<dbReference type="EMBL" id="SRRH01000188">
    <property type="protein sequence ID" value="KAG6295627.1"/>
    <property type="molecule type" value="Genomic_DNA"/>
</dbReference>
<dbReference type="PRINTS" id="PR00723">
    <property type="entry name" value="SUBTILISIN"/>
</dbReference>
<feature type="active site" description="Charge relay system" evidence="8 9">
    <location>
        <position position="212"/>
    </location>
</feature>
<dbReference type="PROSITE" id="PS51892">
    <property type="entry name" value="SUBTILASE"/>
    <property type="match status" value="1"/>
</dbReference>
<evidence type="ECO:0000259" key="14">
    <source>
        <dbReference type="Pfam" id="PF06280"/>
    </source>
</evidence>
<dbReference type="InterPro" id="IPR034187">
    <property type="entry name" value="Peptidases_S8_5"/>
</dbReference>
<dbReference type="CDD" id="cd02124">
    <property type="entry name" value="PA_PoS1_like"/>
    <property type="match status" value="1"/>
</dbReference>
<dbReference type="InterPro" id="IPR010435">
    <property type="entry name" value="C5a/SBT2-like_Fn3"/>
</dbReference>
<evidence type="ECO:0000256" key="7">
    <source>
        <dbReference type="ARBA" id="ARBA00022825"/>
    </source>
</evidence>
<keyword evidence="6 9" id="KW-0378">Hydrolase</keyword>
<evidence type="ECO:0000259" key="12">
    <source>
        <dbReference type="Pfam" id="PF00082"/>
    </source>
</evidence>
<dbReference type="Proteomes" id="UP000707071">
    <property type="component" value="Unassembled WGS sequence"/>
</dbReference>
<feature type="domain" description="Peptidase S8/S53" evidence="12">
    <location>
        <begin position="154"/>
        <end position="571"/>
    </location>
</feature>
<dbReference type="Gene3D" id="3.40.50.200">
    <property type="entry name" value="Peptidase S8/S53 domain"/>
    <property type="match status" value="2"/>
</dbReference>
<evidence type="ECO:0008006" key="17">
    <source>
        <dbReference type="Google" id="ProtNLM"/>
    </source>
</evidence>
<organism evidence="15 16">
    <name type="scientific">Claviceps aff. purpurea</name>
    <dbReference type="NCBI Taxonomy" id="1967640"/>
    <lineage>
        <taxon>Eukaryota</taxon>
        <taxon>Fungi</taxon>
        <taxon>Dikarya</taxon>
        <taxon>Ascomycota</taxon>
        <taxon>Pezizomycotina</taxon>
        <taxon>Sordariomycetes</taxon>
        <taxon>Hypocreomycetidae</taxon>
        <taxon>Hypocreales</taxon>
        <taxon>Clavicipitaceae</taxon>
        <taxon>Claviceps</taxon>
    </lineage>
</organism>
<dbReference type="PANTHER" id="PTHR43806:SF66">
    <property type="entry name" value="SERIN ENDOPEPTIDASE"/>
    <property type="match status" value="1"/>
</dbReference>
<evidence type="ECO:0000256" key="4">
    <source>
        <dbReference type="ARBA" id="ARBA00022670"/>
    </source>
</evidence>
<feature type="signal peptide" evidence="11">
    <location>
        <begin position="1"/>
        <end position="19"/>
    </location>
</feature>
<sequence length="892" mass="95025">MVRTYLVASLLAAAVSSLAAGPRSRGAKSVRVPGAYIFQLEEGQDVSAFEKSMTGDGKTRMKLEFELFNGLSFQLHDLKTAKEKVAKYAAMPAVKAVHPVMLYDMPNPKVEWIAPKGSTFGQSGLASRAEGGPDTFSPHVMTQVDKLRAKGITGKGIKVAIVDSGIDYLHPDLGGCYGKDCLVSFGHDFVGDAYNGTNTPVPDEDPMDCEGHGTHVAGIVAAQNNSFGFTGTAPGVTLGAYRAFGCNGTASNDILIAAFNKAYQDGANIITCSVGGPSGWAGDPWADTVSRIIDKGVPCVVAAGNDGKTGLFYASTAANGQHVSGIASFDNVQAPSLLHLSKYQVDDGPEQSFGYQSSEISNWDGVNLPAWASSLDPAIKNNSCAPFPANTPDLSKYVVLMRNGTCDFSENIQHAMAKGAKYVLVYNDTPNDFDVDLGQLTPDNVTAVSIIDNETGETFIKALKDGKKLTLKMVRPEKSGIWVQTANNTDTGGAVSTFSTWGPTFEMDTKPQYGAIGGNILSTYPRSAGSYAVFSGTSLSCPQAAGIVALIRQVRGTISPQEIEDLLSSNSNPQLFNDGTKFYDYLAPVPQQGGGLVQAYDAAYSTALLSPSSLSFNDTEHFAKSLNFTLRNTDSKPATYKIAHKPAITMYALANDSMYVHKFPNEVVHAAATLQFSETSITLGGGETKTIEVFATPPEGLDAKRLALWSGYITINDTINGIDGASLSLPYQGLTGSLHEHAVLGLNDTSITESTDMSTLGPDPVPPNTTFTIPKPGTAGPNDLVPQLTVDLALGSPMIRADIVSLDPDYKNETLTHEFWGVKTIGQPHGFPVLWIPREESSFPWDGLLDSGSYAPSGTYNFVVRALRINGDAKKKEEWDVSTSPAFTIKYL</sequence>
<evidence type="ECO:0000256" key="10">
    <source>
        <dbReference type="RuleBase" id="RU003355"/>
    </source>
</evidence>
<keyword evidence="3" id="KW-0964">Secreted</keyword>
<evidence type="ECO:0000313" key="16">
    <source>
        <dbReference type="Proteomes" id="UP000707071"/>
    </source>
</evidence>
<keyword evidence="5 11" id="KW-0732">Signal</keyword>
<dbReference type="PROSITE" id="PS00137">
    <property type="entry name" value="SUBTILASE_HIS"/>
    <property type="match status" value="1"/>
</dbReference>
<dbReference type="InterPro" id="IPR003137">
    <property type="entry name" value="PA_domain"/>
</dbReference>
<comment type="similarity">
    <text evidence="1 9 10">Belongs to the peptidase S8 family.</text>
</comment>
<keyword evidence="16" id="KW-1185">Reference proteome</keyword>
<dbReference type="GO" id="GO:0004252">
    <property type="term" value="F:serine-type endopeptidase activity"/>
    <property type="evidence" value="ECO:0007669"/>
    <property type="project" value="UniProtKB-UniRule"/>
</dbReference>
<dbReference type="InterPro" id="IPR046450">
    <property type="entry name" value="PA_dom_sf"/>
</dbReference>
<keyword evidence="4 9" id="KW-0645">Protease</keyword>
<feature type="chain" id="PRO_5040344409" description="Subtilisin-like serine protease" evidence="11">
    <location>
        <begin position="20"/>
        <end position="892"/>
    </location>
</feature>
<accession>A0A9P7QGH3</accession>
<dbReference type="SUPFAM" id="SSF52025">
    <property type="entry name" value="PA domain"/>
    <property type="match status" value="1"/>
</dbReference>
<keyword evidence="7 9" id="KW-0720">Serine protease</keyword>
<feature type="domain" description="PA" evidence="13">
    <location>
        <begin position="380"/>
        <end position="456"/>
    </location>
</feature>
<dbReference type="Gene3D" id="3.50.30.30">
    <property type="match status" value="1"/>
</dbReference>
<dbReference type="InterPro" id="IPR050131">
    <property type="entry name" value="Peptidase_S8_subtilisin-like"/>
</dbReference>
<feature type="active site" description="Charge relay system" evidence="8 9">
    <location>
        <position position="538"/>
    </location>
</feature>
<reference evidence="15 16" key="1">
    <citation type="journal article" date="2020" name="bioRxiv">
        <title>Whole genome comparisons of ergot fungi reveals the divergence and evolution of species within the genus Claviceps are the result of varying mechanisms driving genome evolution and host range expansion.</title>
        <authorList>
            <person name="Wyka S.A."/>
            <person name="Mondo S.J."/>
            <person name="Liu M."/>
            <person name="Dettman J."/>
            <person name="Nalam V."/>
            <person name="Broders K.D."/>
        </authorList>
    </citation>
    <scope>NUCLEOTIDE SEQUENCE [LARGE SCALE GENOMIC DNA]</scope>
    <source>
        <strain evidence="15 16">Clav52</strain>
    </source>
</reference>